<comment type="caution">
    <text evidence="2">The sequence shown here is derived from an EMBL/GenBank/DDBJ whole genome shotgun (WGS) entry which is preliminary data.</text>
</comment>
<evidence type="ECO:0000313" key="2">
    <source>
        <dbReference type="EMBL" id="KAK5847714.1"/>
    </source>
</evidence>
<dbReference type="Proteomes" id="UP001346869">
    <property type="component" value="Unassembled WGS sequence"/>
</dbReference>
<sequence>MCSVRRGRHAAAKGCVCRPKTATQIWDTAPPHPPYLRPEALLINPPSSQALPPPIRQVEQEAAPEH</sequence>
<gene>
    <name evidence="2" type="ORF">PBY51_016822</name>
</gene>
<keyword evidence="3" id="KW-1185">Reference proteome</keyword>
<dbReference type="EMBL" id="JAUZQC010000026">
    <property type="protein sequence ID" value="KAK5847714.1"/>
    <property type="molecule type" value="Genomic_DNA"/>
</dbReference>
<proteinExistence type="predicted"/>
<evidence type="ECO:0000256" key="1">
    <source>
        <dbReference type="SAM" id="MobiDB-lite"/>
    </source>
</evidence>
<name>A0AAN7WUQ1_ELEMC</name>
<organism evidence="2 3">
    <name type="scientific">Eleginops maclovinus</name>
    <name type="common">Patagonian blennie</name>
    <name type="synonym">Eleginus maclovinus</name>
    <dbReference type="NCBI Taxonomy" id="56733"/>
    <lineage>
        <taxon>Eukaryota</taxon>
        <taxon>Metazoa</taxon>
        <taxon>Chordata</taxon>
        <taxon>Craniata</taxon>
        <taxon>Vertebrata</taxon>
        <taxon>Euteleostomi</taxon>
        <taxon>Actinopterygii</taxon>
        <taxon>Neopterygii</taxon>
        <taxon>Teleostei</taxon>
        <taxon>Neoteleostei</taxon>
        <taxon>Acanthomorphata</taxon>
        <taxon>Eupercaria</taxon>
        <taxon>Perciformes</taxon>
        <taxon>Notothenioidei</taxon>
        <taxon>Eleginopidae</taxon>
        <taxon>Eleginops</taxon>
    </lineage>
</organism>
<protein>
    <submittedName>
        <fullName evidence="2">Uncharacterized protein</fullName>
    </submittedName>
</protein>
<evidence type="ECO:0000313" key="3">
    <source>
        <dbReference type="Proteomes" id="UP001346869"/>
    </source>
</evidence>
<accession>A0AAN7WUQ1</accession>
<dbReference type="AlphaFoldDB" id="A0AAN7WUQ1"/>
<reference evidence="2 3" key="1">
    <citation type="journal article" date="2023" name="Genes (Basel)">
        <title>Chromosome-Level Genome Assembly and Circadian Gene Repertoire of the Patagonia Blennie Eleginops maclovinus-The Closest Ancestral Proxy of Antarctic Cryonotothenioids.</title>
        <authorList>
            <person name="Cheng C.C."/>
            <person name="Rivera-Colon A.G."/>
            <person name="Minhas B.F."/>
            <person name="Wilson L."/>
            <person name="Rayamajhi N."/>
            <person name="Vargas-Chacoff L."/>
            <person name="Catchen J.M."/>
        </authorList>
    </citation>
    <scope>NUCLEOTIDE SEQUENCE [LARGE SCALE GENOMIC DNA]</scope>
    <source>
        <strain evidence="2">JMC-PN-2008</strain>
    </source>
</reference>
<feature type="region of interest" description="Disordered" evidence="1">
    <location>
        <begin position="27"/>
        <end position="66"/>
    </location>
</feature>
<reference evidence="2 3" key="2">
    <citation type="journal article" date="2023" name="Mol. Biol. Evol.">
        <title>Genomics of Secondarily Temperate Adaptation in the Only Non-Antarctic Icefish.</title>
        <authorList>
            <person name="Rivera-Colon A.G."/>
            <person name="Rayamajhi N."/>
            <person name="Minhas B.F."/>
            <person name="Madrigal G."/>
            <person name="Bilyk K.T."/>
            <person name="Yoon V."/>
            <person name="Hune M."/>
            <person name="Gregory S."/>
            <person name="Cheng C.H.C."/>
            <person name="Catchen J.M."/>
        </authorList>
    </citation>
    <scope>NUCLEOTIDE SEQUENCE [LARGE SCALE GENOMIC DNA]</scope>
    <source>
        <strain evidence="2">JMC-PN-2008</strain>
    </source>
</reference>